<dbReference type="FunFam" id="3.40.50.720:FF:000084">
    <property type="entry name" value="Short-chain dehydrogenase reductase"/>
    <property type="match status" value="1"/>
</dbReference>
<evidence type="ECO:0000256" key="2">
    <source>
        <dbReference type="ARBA" id="ARBA00023002"/>
    </source>
</evidence>
<dbReference type="PRINTS" id="PR01397">
    <property type="entry name" value="DHBDHDRGNASE"/>
</dbReference>
<dbReference type="PANTHER" id="PTHR42760:SF115">
    <property type="entry name" value="3-OXOACYL-[ACYL-CARRIER-PROTEIN] REDUCTASE FABG"/>
    <property type="match status" value="1"/>
</dbReference>
<evidence type="ECO:0000256" key="1">
    <source>
        <dbReference type="ARBA" id="ARBA00006484"/>
    </source>
</evidence>
<dbReference type="AlphaFoldDB" id="A0A348WIT4"/>
<proteinExistence type="inferred from homology"/>
<evidence type="ECO:0000313" key="3">
    <source>
        <dbReference type="EMBL" id="HAR54446.1"/>
    </source>
</evidence>
<dbReference type="GO" id="GO:0016616">
    <property type="term" value="F:oxidoreductase activity, acting on the CH-OH group of donors, NAD or NADP as acceptor"/>
    <property type="evidence" value="ECO:0007669"/>
    <property type="project" value="TreeGrafter"/>
</dbReference>
<evidence type="ECO:0000313" key="4">
    <source>
        <dbReference type="Proteomes" id="UP000264719"/>
    </source>
</evidence>
<keyword evidence="2" id="KW-0560">Oxidoreductase</keyword>
<dbReference type="GO" id="GO:0008667">
    <property type="term" value="F:2,3-dihydro-2,3-dihydroxybenzoate dehydrogenase activity"/>
    <property type="evidence" value="ECO:0007669"/>
    <property type="project" value="InterPro"/>
</dbReference>
<dbReference type="EMBL" id="DMVW01000205">
    <property type="protein sequence ID" value="HAR54446.1"/>
    <property type="molecule type" value="Genomic_DNA"/>
</dbReference>
<dbReference type="InterPro" id="IPR002347">
    <property type="entry name" value="SDR_fam"/>
</dbReference>
<protein>
    <submittedName>
        <fullName evidence="3">2,3-dihydro-2,3-dihydroxybenzoate dehydrogenase</fullName>
    </submittedName>
</protein>
<dbReference type="RefSeq" id="WP_339850885.1">
    <property type="nucleotide sequence ID" value="NZ_CAXAXR010000001.1"/>
</dbReference>
<name>A0A348WIT4_9RHOB</name>
<dbReference type="Gene3D" id="3.40.50.720">
    <property type="entry name" value="NAD(P)-binding Rossmann-like Domain"/>
    <property type="match status" value="1"/>
</dbReference>
<comment type="similarity">
    <text evidence="1">Belongs to the short-chain dehydrogenases/reductases (SDR) family.</text>
</comment>
<accession>A0A348WIT4</accession>
<dbReference type="InterPro" id="IPR003560">
    <property type="entry name" value="DHB_DH"/>
</dbReference>
<sequence>MELSGLALVTGAGQGIGRSIALRLLRAGATVMALGRNGGKLAGLSEEAGVPQDRVFEAECDIGNLSVLRQYLDSAENAHGPLRYHVAAAGILRPVSLLTSSEEDIREVIEINFTATLLALREVALRMIAGGAGGSIVTIGSNSGTTPRMGLGSYPASKAGIGHATRSLGLELAQHGIRANVVAPGTTDTPMLASGATSYAAEPERLIKGDPDLWRLGIPLGRVAAPEDVADLTLFLLSDLARHITMETLVIDGGATLGAR</sequence>
<organism evidence="3 4">
    <name type="scientific">Roseovarius nubinhibens</name>
    <dbReference type="NCBI Taxonomy" id="314263"/>
    <lineage>
        <taxon>Bacteria</taxon>
        <taxon>Pseudomonadati</taxon>
        <taxon>Pseudomonadota</taxon>
        <taxon>Alphaproteobacteria</taxon>
        <taxon>Rhodobacterales</taxon>
        <taxon>Roseobacteraceae</taxon>
        <taxon>Roseovarius</taxon>
    </lineage>
</organism>
<dbReference type="SUPFAM" id="SSF51735">
    <property type="entry name" value="NAD(P)-binding Rossmann-fold domains"/>
    <property type="match status" value="1"/>
</dbReference>
<dbReference type="GO" id="GO:0019290">
    <property type="term" value="P:siderophore biosynthetic process"/>
    <property type="evidence" value="ECO:0007669"/>
    <property type="project" value="InterPro"/>
</dbReference>
<dbReference type="Pfam" id="PF00106">
    <property type="entry name" value="adh_short"/>
    <property type="match status" value="1"/>
</dbReference>
<gene>
    <name evidence="3" type="ORF">DCS45_21610</name>
</gene>
<comment type="caution">
    <text evidence="3">The sequence shown here is derived from an EMBL/GenBank/DDBJ whole genome shotgun (WGS) entry which is preliminary data.</text>
</comment>
<dbReference type="Proteomes" id="UP000264719">
    <property type="component" value="Unassembled WGS sequence"/>
</dbReference>
<dbReference type="InterPro" id="IPR036291">
    <property type="entry name" value="NAD(P)-bd_dom_sf"/>
</dbReference>
<dbReference type="PANTHER" id="PTHR42760">
    <property type="entry name" value="SHORT-CHAIN DEHYDROGENASES/REDUCTASES FAMILY MEMBER"/>
    <property type="match status" value="1"/>
</dbReference>
<reference evidence="3 4" key="1">
    <citation type="journal article" date="2018" name="Nat. Biotechnol.">
        <title>A standardized bacterial taxonomy based on genome phylogeny substantially revises the tree of life.</title>
        <authorList>
            <person name="Parks D.H."/>
            <person name="Chuvochina M."/>
            <person name="Waite D.W."/>
            <person name="Rinke C."/>
            <person name="Skarshewski A."/>
            <person name="Chaumeil P.A."/>
            <person name="Hugenholtz P."/>
        </authorList>
    </citation>
    <scope>NUCLEOTIDE SEQUENCE [LARGE SCALE GENOMIC DNA]</scope>
    <source>
        <strain evidence="3">UBA9169</strain>
    </source>
</reference>